<feature type="transmembrane region" description="Helical" evidence="1">
    <location>
        <begin position="44"/>
        <end position="62"/>
    </location>
</feature>
<dbReference type="Proteomes" id="UP000621500">
    <property type="component" value="Unassembled WGS sequence"/>
</dbReference>
<dbReference type="EMBL" id="BONX01000006">
    <property type="protein sequence ID" value="GIG94556.1"/>
    <property type="molecule type" value="Genomic_DNA"/>
</dbReference>
<comment type="caution">
    <text evidence="2">The sequence shown here is derived from an EMBL/GenBank/DDBJ whole genome shotgun (WGS) entry which is preliminary data.</text>
</comment>
<gene>
    <name evidence="2" type="ORF">Pma05_11290</name>
</gene>
<accession>A0ABQ4EII9</accession>
<name>A0ABQ4EII9_9ACTN</name>
<keyword evidence="1" id="KW-0472">Membrane</keyword>
<keyword evidence="1" id="KW-0812">Transmembrane</keyword>
<keyword evidence="3" id="KW-1185">Reference proteome</keyword>
<reference evidence="2 3" key="1">
    <citation type="submission" date="2021-01" db="EMBL/GenBank/DDBJ databases">
        <title>Whole genome shotgun sequence of Plantactinospora mayteni NBRC 109088.</title>
        <authorList>
            <person name="Komaki H."/>
            <person name="Tamura T."/>
        </authorList>
    </citation>
    <scope>NUCLEOTIDE SEQUENCE [LARGE SCALE GENOMIC DNA]</scope>
    <source>
        <strain evidence="2 3">NBRC 109088</strain>
    </source>
</reference>
<feature type="transmembrane region" description="Helical" evidence="1">
    <location>
        <begin position="173"/>
        <end position="192"/>
    </location>
</feature>
<proteinExistence type="predicted"/>
<sequence length="210" mass="23706">MLERFIRRRNSRRDPNPFAPSFANSYLESLAAEKAGSLAELQNATTWGLTIITTGALFILGRSNFPDFFSLLGLLALIVLGTHFTTRAAKGYINVARWSLIQRTLLTALADGRGDFADFEHALRTYHLSWALPLRRRDIAWKSLVELGFGYIFIGLIGSIIYCMTALRPAAVNYIALVAAALFSSFDVYVFMRSPYMRQRVPHPNARRLR</sequence>
<feature type="transmembrane region" description="Helical" evidence="1">
    <location>
        <begin position="144"/>
        <end position="167"/>
    </location>
</feature>
<evidence type="ECO:0000313" key="3">
    <source>
        <dbReference type="Proteomes" id="UP000621500"/>
    </source>
</evidence>
<dbReference type="RefSeq" id="WP_203856206.1">
    <property type="nucleotide sequence ID" value="NZ_BAAAZQ010000005.1"/>
</dbReference>
<evidence type="ECO:0000313" key="2">
    <source>
        <dbReference type="EMBL" id="GIG94556.1"/>
    </source>
</evidence>
<feature type="transmembrane region" description="Helical" evidence="1">
    <location>
        <begin position="68"/>
        <end position="89"/>
    </location>
</feature>
<protein>
    <submittedName>
        <fullName evidence="2">Uncharacterized protein</fullName>
    </submittedName>
</protein>
<organism evidence="2 3">
    <name type="scientific">Plantactinospora mayteni</name>
    <dbReference type="NCBI Taxonomy" id="566021"/>
    <lineage>
        <taxon>Bacteria</taxon>
        <taxon>Bacillati</taxon>
        <taxon>Actinomycetota</taxon>
        <taxon>Actinomycetes</taxon>
        <taxon>Micromonosporales</taxon>
        <taxon>Micromonosporaceae</taxon>
        <taxon>Plantactinospora</taxon>
    </lineage>
</organism>
<keyword evidence="1" id="KW-1133">Transmembrane helix</keyword>
<evidence type="ECO:0000256" key="1">
    <source>
        <dbReference type="SAM" id="Phobius"/>
    </source>
</evidence>